<keyword evidence="2" id="KW-0677">Repeat</keyword>
<keyword evidence="4" id="KW-0812">Transmembrane</keyword>
<keyword evidence="7" id="KW-1185">Reference proteome</keyword>
<feature type="region of interest" description="Disordered" evidence="3">
    <location>
        <begin position="379"/>
        <end position="423"/>
    </location>
</feature>
<feature type="domain" description="Gnk2-homologous" evidence="5">
    <location>
        <begin position="9"/>
        <end position="112"/>
    </location>
</feature>
<dbReference type="EMBL" id="JBGMDY010000008">
    <property type="protein sequence ID" value="KAL2324325.1"/>
    <property type="molecule type" value="Genomic_DNA"/>
</dbReference>
<evidence type="ECO:0000259" key="5">
    <source>
        <dbReference type="PROSITE" id="PS51473"/>
    </source>
</evidence>
<reference evidence="6 7" key="1">
    <citation type="submission" date="2024-08" db="EMBL/GenBank/DDBJ databases">
        <title>Insights into the chromosomal genome structure of Flemingia macrophylla.</title>
        <authorList>
            <person name="Ding Y."/>
            <person name="Zhao Y."/>
            <person name="Bi W."/>
            <person name="Wu M."/>
            <person name="Zhao G."/>
            <person name="Gong Y."/>
            <person name="Li W."/>
            <person name="Zhang P."/>
        </authorList>
    </citation>
    <scope>NUCLEOTIDE SEQUENCE [LARGE SCALE GENOMIC DNA]</scope>
    <source>
        <strain evidence="6">DYQJB</strain>
        <tissue evidence="6">Leaf</tissue>
    </source>
</reference>
<dbReference type="FunFam" id="3.30.200.20:FF:000924">
    <property type="entry name" value="Uncharacterized protein"/>
    <property type="match status" value="1"/>
</dbReference>
<keyword evidence="4" id="KW-1133">Transmembrane helix</keyword>
<feature type="domain" description="Gnk2-homologous" evidence="5">
    <location>
        <begin position="118"/>
        <end position="226"/>
    </location>
</feature>
<evidence type="ECO:0000256" key="4">
    <source>
        <dbReference type="SAM" id="Phobius"/>
    </source>
</evidence>
<gene>
    <name evidence="6" type="ORF">Fmac_023383</name>
</gene>
<dbReference type="InterPro" id="IPR001245">
    <property type="entry name" value="Ser-Thr/Tyr_kinase_cat_dom"/>
</dbReference>
<dbReference type="Pfam" id="PF01657">
    <property type="entry name" value="Stress-antifung"/>
    <property type="match status" value="2"/>
</dbReference>
<dbReference type="SUPFAM" id="SSF56112">
    <property type="entry name" value="Protein kinase-like (PK-like)"/>
    <property type="match status" value="1"/>
</dbReference>
<dbReference type="FunFam" id="3.30.430.20:FF:000003">
    <property type="entry name" value="Cysteine-rich RLK (RECEPTOR-like protein kinase) 10"/>
    <property type="match status" value="1"/>
</dbReference>
<dbReference type="Proteomes" id="UP001603857">
    <property type="component" value="Unassembled WGS sequence"/>
</dbReference>
<accession>A0ABD1LLD9</accession>
<evidence type="ECO:0000256" key="3">
    <source>
        <dbReference type="SAM" id="MobiDB-lite"/>
    </source>
</evidence>
<evidence type="ECO:0000256" key="2">
    <source>
        <dbReference type="ARBA" id="ARBA00022737"/>
    </source>
</evidence>
<keyword evidence="1" id="KW-0732">Signal</keyword>
<protein>
    <recommendedName>
        <fullName evidence="5">Gnk2-homologous domain-containing protein</fullName>
    </recommendedName>
</protein>
<evidence type="ECO:0000313" key="6">
    <source>
        <dbReference type="EMBL" id="KAL2324325.1"/>
    </source>
</evidence>
<proteinExistence type="predicted"/>
<sequence>MAKVISQASAQTFCDNIEGNYTDHSVYLNNLNTLLSTLSSHTEINYGFYNFSYGQGTETAYAIGLCRGDRKPDACLQCLNDSRLNLTSKCPNQKEAIAWDQECMLRYANRPIFGIMEDEPTRRTYFTENITGPVDQFNEVLQSLMRNLTSMASSGDSRRKYAADSTPAPSFQTIFGSAQCTPDLSSDDCTKCLREAISEIPKCCSGKDGGNVLKPSCRIRFDTYLFYGPTIPLPSPSTNNTSQGKNNRPLRTIIAIVVPVAGVVLVFTLFCIYLKGQLSNGQNIAVKRLSRDSGQGNIEFKNEVLLLVKLQHRNLVRLLGFCLEGAERLLVYEFVHNKSLDCFLFENVSARPTMASVVLMLNSYSLTLPVPSEPAFVGDSRSRSLPNLKSPEHNSTEASLSELPNRSTPNSVDEASITQLYPR</sequence>
<dbReference type="CDD" id="cd23509">
    <property type="entry name" value="Gnk2-like"/>
    <property type="match status" value="2"/>
</dbReference>
<evidence type="ECO:0000256" key="1">
    <source>
        <dbReference type="ARBA" id="ARBA00022729"/>
    </source>
</evidence>
<dbReference type="Gene3D" id="3.30.430.20">
    <property type="entry name" value="Gnk2 domain, C-X8-C-X2-C motif"/>
    <property type="match status" value="2"/>
</dbReference>
<dbReference type="Pfam" id="PF07714">
    <property type="entry name" value="PK_Tyr_Ser-Thr"/>
    <property type="match status" value="1"/>
</dbReference>
<dbReference type="InterPro" id="IPR002902">
    <property type="entry name" value="GNK2"/>
</dbReference>
<feature type="transmembrane region" description="Helical" evidence="4">
    <location>
        <begin position="253"/>
        <end position="274"/>
    </location>
</feature>
<organism evidence="6 7">
    <name type="scientific">Flemingia macrophylla</name>
    <dbReference type="NCBI Taxonomy" id="520843"/>
    <lineage>
        <taxon>Eukaryota</taxon>
        <taxon>Viridiplantae</taxon>
        <taxon>Streptophyta</taxon>
        <taxon>Embryophyta</taxon>
        <taxon>Tracheophyta</taxon>
        <taxon>Spermatophyta</taxon>
        <taxon>Magnoliopsida</taxon>
        <taxon>eudicotyledons</taxon>
        <taxon>Gunneridae</taxon>
        <taxon>Pentapetalae</taxon>
        <taxon>rosids</taxon>
        <taxon>fabids</taxon>
        <taxon>Fabales</taxon>
        <taxon>Fabaceae</taxon>
        <taxon>Papilionoideae</taxon>
        <taxon>50 kb inversion clade</taxon>
        <taxon>NPAAA clade</taxon>
        <taxon>indigoferoid/millettioid clade</taxon>
        <taxon>Phaseoleae</taxon>
        <taxon>Flemingia</taxon>
    </lineage>
</organism>
<dbReference type="PANTHER" id="PTHR32099">
    <property type="entry name" value="CYSTEINE-RICH REPEAT SECRETORY PROTEIN"/>
    <property type="match status" value="1"/>
</dbReference>
<dbReference type="InterPro" id="IPR038408">
    <property type="entry name" value="GNK2_sf"/>
</dbReference>
<dbReference type="AlphaFoldDB" id="A0ABD1LLD9"/>
<dbReference type="Gene3D" id="3.30.200.20">
    <property type="entry name" value="Phosphorylase Kinase, domain 1"/>
    <property type="match status" value="1"/>
</dbReference>
<feature type="compositionally biased region" description="Polar residues" evidence="3">
    <location>
        <begin position="396"/>
        <end position="423"/>
    </location>
</feature>
<dbReference type="InterPro" id="IPR011009">
    <property type="entry name" value="Kinase-like_dom_sf"/>
</dbReference>
<keyword evidence="4" id="KW-0472">Membrane</keyword>
<evidence type="ECO:0000313" key="7">
    <source>
        <dbReference type="Proteomes" id="UP001603857"/>
    </source>
</evidence>
<dbReference type="FunFam" id="3.30.430.20:FF:000002">
    <property type="entry name" value="Cysteine-rich receptor-like protein kinase 10"/>
    <property type="match status" value="1"/>
</dbReference>
<comment type="caution">
    <text evidence="6">The sequence shown here is derived from an EMBL/GenBank/DDBJ whole genome shotgun (WGS) entry which is preliminary data.</text>
</comment>
<name>A0ABD1LLD9_9FABA</name>
<dbReference type="PROSITE" id="PS51473">
    <property type="entry name" value="GNK2"/>
    <property type="match status" value="2"/>
</dbReference>
<dbReference type="PANTHER" id="PTHR32099:SF103">
    <property type="entry name" value="GNK2-HOMOLOGOUS DOMAIN-CONTAINING PROTEIN"/>
    <property type="match status" value="1"/>
</dbReference>